<dbReference type="PANTHER" id="PTHR10584:SF166">
    <property type="entry name" value="RIBOKINASE"/>
    <property type="match status" value="1"/>
</dbReference>
<evidence type="ECO:0000256" key="1">
    <source>
        <dbReference type="ARBA" id="ARBA00005380"/>
    </source>
</evidence>
<feature type="binding site" evidence="12">
    <location>
        <position position="294"/>
    </location>
    <ligand>
        <name>K(+)</name>
        <dbReference type="ChEBI" id="CHEBI:29103"/>
    </ligand>
</feature>
<comment type="cofactor">
    <cofactor evidence="12">
        <name>Mg(2+)</name>
        <dbReference type="ChEBI" id="CHEBI:18420"/>
    </cofactor>
    <text evidence="12">Requires a divalent cation, most likely magnesium in vivo, as an electrophilic catalyst to aid phosphoryl group transfer. It is the chelate of the metal and the nucleotide that is the actual substrate.</text>
</comment>
<keyword evidence="7 12" id="KW-0418">Kinase</keyword>
<evidence type="ECO:0000256" key="11">
    <source>
        <dbReference type="ARBA" id="ARBA00023277"/>
    </source>
</evidence>
<comment type="caution">
    <text evidence="14">The sequence shown here is derived from an EMBL/GenBank/DDBJ whole genome shotgun (WGS) entry which is preliminary data.</text>
</comment>
<comment type="caution">
    <text evidence="12">Lacks conserved residue(s) required for the propagation of feature annotation.</text>
</comment>
<feature type="binding site" evidence="12">
    <location>
        <begin position="227"/>
        <end position="232"/>
    </location>
    <ligand>
        <name>ATP</name>
        <dbReference type="ChEBI" id="CHEBI:30616"/>
    </ligand>
</feature>
<feature type="binding site" evidence="12">
    <location>
        <begin position="47"/>
        <end position="51"/>
    </location>
    <ligand>
        <name>substrate</name>
    </ligand>
</feature>
<name>A0A3N0BRC0_9MICC</name>
<dbReference type="OrthoDB" id="9775849at2"/>
<dbReference type="HAMAP" id="MF_01987">
    <property type="entry name" value="Ribokinase"/>
    <property type="match status" value="1"/>
</dbReference>
<dbReference type="GO" id="GO:0004747">
    <property type="term" value="F:ribokinase activity"/>
    <property type="evidence" value="ECO:0007669"/>
    <property type="project" value="UniProtKB-UniRule"/>
</dbReference>
<proteinExistence type="inferred from homology"/>
<dbReference type="SUPFAM" id="SSF53613">
    <property type="entry name" value="Ribokinase-like"/>
    <property type="match status" value="1"/>
</dbReference>
<dbReference type="PROSITE" id="PS00584">
    <property type="entry name" value="PFKB_KINASES_2"/>
    <property type="match status" value="1"/>
</dbReference>
<keyword evidence="4 12" id="KW-0808">Transferase</keyword>
<dbReference type="GO" id="GO:0005524">
    <property type="term" value="F:ATP binding"/>
    <property type="evidence" value="ECO:0007669"/>
    <property type="project" value="UniProtKB-UniRule"/>
</dbReference>
<dbReference type="InterPro" id="IPR002173">
    <property type="entry name" value="Carboh/pur_kinase_PfkB_CS"/>
</dbReference>
<keyword evidence="9 12" id="KW-0460">Magnesium</keyword>
<evidence type="ECO:0000256" key="2">
    <source>
        <dbReference type="ARBA" id="ARBA00012035"/>
    </source>
</evidence>
<comment type="similarity">
    <text evidence="1">Belongs to the carbohydrate kinase pfkB family.</text>
</comment>
<feature type="binding site" evidence="12">
    <location>
        <position position="147"/>
    </location>
    <ligand>
        <name>substrate</name>
    </ligand>
</feature>
<sequence length="311" mass="30907">MTAAAPANAGPIVVVGSINVDQVIRVDRHPMPGETVVGHSITILPGGKGANQAVAAAQLGAAVSLVGAVGNDGQSGAAMKLLVRAGVDLSAVTTVEGSTGLALINVSGDGENSIVVVPGANAAMGEVAVQGAAELIRNASVVVLQGEIPATGIAAAARLAAGRILLNLAPVINVDRAVILQADPLVVNEHEAALVLELLEPEREAPAGDEALVARLRASGIRSVVLTRGAQGAICSDADGTFVIPAPRMQAVDTSGAGDAFVGALSTRLATGQPLHEAARFACRVGAFAVQGHGTQPSYPTAADVLPDVEA</sequence>
<comment type="function">
    <text evidence="12">Catalyzes the phosphorylation of ribose at O-5 in a reaction requiring ATP and magnesium. The resulting D-ribose-5-phosphate can then be used either for sythesis of nucleotides, histidine, and tryptophan, or as a component of the pentose phosphate pathway.</text>
</comment>
<feature type="binding site" evidence="12">
    <location>
        <position position="255"/>
    </location>
    <ligand>
        <name>K(+)</name>
        <dbReference type="ChEBI" id="CHEBI:29103"/>
    </ligand>
</feature>
<evidence type="ECO:0000259" key="13">
    <source>
        <dbReference type="Pfam" id="PF00294"/>
    </source>
</evidence>
<keyword evidence="12" id="KW-0963">Cytoplasm</keyword>
<keyword evidence="15" id="KW-1185">Reference proteome</keyword>
<feature type="binding site" evidence="12">
    <location>
        <position position="289"/>
    </location>
    <ligand>
        <name>K(+)</name>
        <dbReference type="ChEBI" id="CHEBI:29103"/>
    </ligand>
</feature>
<dbReference type="InterPro" id="IPR011877">
    <property type="entry name" value="Ribokinase"/>
</dbReference>
<reference evidence="14 15" key="1">
    <citation type="submission" date="2018-10" db="EMBL/GenBank/DDBJ databases">
        <title>Genome sequencing of Arthrobacter oryzae TNB02.</title>
        <authorList>
            <person name="Cho Y.-J."/>
            <person name="Cho A."/>
            <person name="Kim O.-S."/>
        </authorList>
    </citation>
    <scope>NUCLEOTIDE SEQUENCE [LARGE SCALE GENOMIC DNA]</scope>
    <source>
        <strain evidence="14 15">TNB02</strain>
    </source>
</reference>
<evidence type="ECO:0000256" key="12">
    <source>
        <dbReference type="HAMAP-Rule" id="MF_01987"/>
    </source>
</evidence>
<comment type="activity regulation">
    <text evidence="12">Activated by a monovalent cation that binds near, but not in, the active site. The most likely occupant of the site in vivo is potassium. Ion binding induces a conformational change that may alter substrate affinity.</text>
</comment>
<feature type="domain" description="Carbohydrate kinase PfkB" evidence="13">
    <location>
        <begin position="12"/>
        <end position="301"/>
    </location>
</feature>
<dbReference type="Pfam" id="PF00294">
    <property type="entry name" value="PfkB"/>
    <property type="match status" value="1"/>
</dbReference>
<dbReference type="RefSeq" id="WP_123256355.1">
    <property type="nucleotide sequence ID" value="NZ_RBED01000126.1"/>
</dbReference>
<evidence type="ECO:0000256" key="9">
    <source>
        <dbReference type="ARBA" id="ARBA00022842"/>
    </source>
</evidence>
<keyword evidence="6 12" id="KW-0547">Nucleotide-binding</keyword>
<comment type="subcellular location">
    <subcellularLocation>
        <location evidence="12">Cytoplasm</location>
    </subcellularLocation>
</comment>
<evidence type="ECO:0000313" key="15">
    <source>
        <dbReference type="Proteomes" id="UP000273807"/>
    </source>
</evidence>
<dbReference type="Proteomes" id="UP000273807">
    <property type="component" value="Unassembled WGS sequence"/>
</dbReference>
<keyword evidence="5 12" id="KW-0479">Metal-binding</keyword>
<evidence type="ECO:0000313" key="14">
    <source>
        <dbReference type="EMBL" id="RNL51573.1"/>
    </source>
</evidence>
<dbReference type="Gene3D" id="3.40.1190.20">
    <property type="match status" value="1"/>
</dbReference>
<feature type="binding site" evidence="12">
    <location>
        <begin position="258"/>
        <end position="259"/>
    </location>
    <ligand>
        <name>ATP</name>
        <dbReference type="ChEBI" id="CHEBI:30616"/>
    </ligand>
</feature>
<evidence type="ECO:0000256" key="7">
    <source>
        <dbReference type="ARBA" id="ARBA00022777"/>
    </source>
</evidence>
<keyword evidence="8 12" id="KW-0067">ATP-binding</keyword>
<feature type="binding site" evidence="12">
    <location>
        <begin position="19"/>
        <end position="21"/>
    </location>
    <ligand>
        <name>substrate</name>
    </ligand>
</feature>
<comment type="catalytic activity">
    <reaction evidence="12">
        <text>D-ribose + ATP = D-ribose 5-phosphate + ADP + H(+)</text>
        <dbReference type="Rhea" id="RHEA:13697"/>
        <dbReference type="ChEBI" id="CHEBI:15378"/>
        <dbReference type="ChEBI" id="CHEBI:30616"/>
        <dbReference type="ChEBI" id="CHEBI:47013"/>
        <dbReference type="ChEBI" id="CHEBI:78346"/>
        <dbReference type="ChEBI" id="CHEBI:456216"/>
        <dbReference type="EC" id="2.7.1.15"/>
    </reaction>
</comment>
<gene>
    <name evidence="12" type="primary">rbsK</name>
    <name evidence="14" type="ORF">D7003_15705</name>
</gene>
<dbReference type="PRINTS" id="PR00990">
    <property type="entry name" value="RIBOKINASE"/>
</dbReference>
<feature type="binding site" evidence="12">
    <location>
        <position position="259"/>
    </location>
    <ligand>
        <name>substrate</name>
    </ligand>
</feature>
<comment type="similarity">
    <text evidence="12">Belongs to the carbohydrate kinase PfkB family. Ribokinase subfamily.</text>
</comment>
<dbReference type="InterPro" id="IPR029056">
    <property type="entry name" value="Ribokinase-like"/>
</dbReference>
<evidence type="ECO:0000256" key="10">
    <source>
        <dbReference type="ARBA" id="ARBA00022958"/>
    </source>
</evidence>
<protein>
    <recommendedName>
        <fullName evidence="3 12">Ribokinase</fullName>
        <shortName evidence="12">RK</shortName>
        <ecNumber evidence="2 12">2.7.1.15</ecNumber>
    </recommendedName>
</protein>
<dbReference type="InterPro" id="IPR002139">
    <property type="entry name" value="Ribo/fructo_kinase"/>
</dbReference>
<feature type="binding site" evidence="12">
    <location>
        <position position="292"/>
    </location>
    <ligand>
        <name>K(+)</name>
        <dbReference type="ChEBI" id="CHEBI:29103"/>
    </ligand>
</feature>
<comment type="subunit">
    <text evidence="12">Homodimer.</text>
</comment>
<dbReference type="InterPro" id="IPR011611">
    <property type="entry name" value="PfkB_dom"/>
</dbReference>
<dbReference type="GO" id="GO:0005829">
    <property type="term" value="C:cytosol"/>
    <property type="evidence" value="ECO:0007669"/>
    <property type="project" value="TreeGrafter"/>
</dbReference>
<evidence type="ECO:0000256" key="5">
    <source>
        <dbReference type="ARBA" id="ARBA00022723"/>
    </source>
</evidence>
<evidence type="ECO:0000256" key="6">
    <source>
        <dbReference type="ARBA" id="ARBA00022741"/>
    </source>
</evidence>
<feature type="active site" description="Proton acceptor" evidence="12">
    <location>
        <position position="259"/>
    </location>
</feature>
<dbReference type="AlphaFoldDB" id="A0A3N0BRC0"/>
<accession>A0A3N0BRC0</accession>
<evidence type="ECO:0000256" key="8">
    <source>
        <dbReference type="ARBA" id="ARBA00022840"/>
    </source>
</evidence>
<keyword evidence="10 12" id="KW-0630">Potassium</keyword>
<feature type="binding site" evidence="12">
    <location>
        <position position="188"/>
    </location>
    <ligand>
        <name>ATP</name>
        <dbReference type="ChEBI" id="CHEBI:30616"/>
    </ligand>
</feature>
<organism evidence="14 15">
    <name type="scientific">Arthrobacter oryzae</name>
    <dbReference type="NCBI Taxonomy" id="409290"/>
    <lineage>
        <taxon>Bacteria</taxon>
        <taxon>Bacillati</taxon>
        <taxon>Actinomycetota</taxon>
        <taxon>Actinomycetes</taxon>
        <taxon>Micrococcales</taxon>
        <taxon>Micrococcaceae</taxon>
        <taxon>Arthrobacter</taxon>
    </lineage>
</organism>
<keyword evidence="11 12" id="KW-0119">Carbohydrate metabolism</keyword>
<evidence type="ECO:0000256" key="3">
    <source>
        <dbReference type="ARBA" id="ARBA00016943"/>
    </source>
</evidence>
<dbReference type="GO" id="GO:0046872">
    <property type="term" value="F:metal ion binding"/>
    <property type="evidence" value="ECO:0007669"/>
    <property type="project" value="UniProtKB-KW"/>
</dbReference>
<feature type="binding site" evidence="12">
    <location>
        <position position="253"/>
    </location>
    <ligand>
        <name>K(+)</name>
        <dbReference type="ChEBI" id="CHEBI:29103"/>
    </ligand>
</feature>
<dbReference type="EC" id="2.7.1.15" evidence="2 12"/>
<feature type="binding site" evidence="12">
    <location>
        <position position="298"/>
    </location>
    <ligand>
        <name>K(+)</name>
        <dbReference type="ChEBI" id="CHEBI:29103"/>
    </ligand>
</feature>
<dbReference type="UniPathway" id="UPA00916">
    <property type="reaction ID" value="UER00889"/>
</dbReference>
<dbReference type="EMBL" id="RBED01000126">
    <property type="protein sequence ID" value="RNL51573.1"/>
    <property type="molecule type" value="Genomic_DNA"/>
</dbReference>
<evidence type="ECO:0000256" key="4">
    <source>
        <dbReference type="ARBA" id="ARBA00022679"/>
    </source>
</evidence>
<dbReference type="PANTHER" id="PTHR10584">
    <property type="entry name" value="SUGAR KINASE"/>
    <property type="match status" value="1"/>
</dbReference>
<comment type="pathway">
    <text evidence="12">Carbohydrate metabolism; D-ribose degradation; D-ribose 5-phosphate from beta-D-ribopyranose: step 2/2.</text>
</comment>
<dbReference type="CDD" id="cd01174">
    <property type="entry name" value="ribokinase"/>
    <property type="match status" value="1"/>
</dbReference>
<dbReference type="GO" id="GO:0019303">
    <property type="term" value="P:D-ribose catabolic process"/>
    <property type="evidence" value="ECO:0007669"/>
    <property type="project" value="UniProtKB-UniRule"/>
</dbReference>